<keyword evidence="1" id="KW-0175">Coiled coil</keyword>
<dbReference type="Gene3D" id="1.20.120.330">
    <property type="entry name" value="Nucleotidyltransferases domain 2"/>
    <property type="match status" value="1"/>
</dbReference>
<proteinExistence type="predicted"/>
<accession>A0A2A3ZCW3</accession>
<dbReference type="RefSeq" id="WP_096160828.1">
    <property type="nucleotide sequence ID" value="NZ_NRGO01000015.1"/>
</dbReference>
<sequence>MTIELNTTNETKIQPAYDAAKSALSKAQDNLSKEQSALSEAQAALDAYNAKLDAAATLPKDAAHDGAELEGAVTFYGKRVTTAKKAVSEAQATLDQAGHDLTEAKILDRAEALAAFSTDQWIADFNAEAQEIADRYMADLHEVCSWEAEAISLGKTVPAPSNRARVNGNGNGWAVSLDGKKIHAPYASLGLDYLRESIRDTRHDERVAEAQREEGERRRQEAAELKAEQEYAEQAKRFAAGRTAQQPFQYTGGSGARPMVTTNENGEPLKGMFTGPSGSSTVARRN</sequence>
<dbReference type="EMBL" id="NRGO01000015">
    <property type="protein sequence ID" value="PCC49409.1"/>
    <property type="molecule type" value="Genomic_DNA"/>
</dbReference>
<reference evidence="3 4" key="1">
    <citation type="journal article" date="2017" name="Elife">
        <title>Extensive horizontal gene transfer in cheese-associated bacteria.</title>
        <authorList>
            <person name="Bonham K.S."/>
            <person name="Wolfe B.E."/>
            <person name="Dutton R.J."/>
        </authorList>
    </citation>
    <scope>NUCLEOTIDE SEQUENCE [LARGE SCALE GENOMIC DNA]</scope>
    <source>
        <strain evidence="3 4">900_6</strain>
    </source>
</reference>
<evidence type="ECO:0000313" key="4">
    <source>
        <dbReference type="Proteomes" id="UP000217720"/>
    </source>
</evidence>
<dbReference type="AlphaFoldDB" id="A0A2A3ZCW3"/>
<feature type="coiled-coil region" evidence="1">
    <location>
        <begin position="17"/>
        <end position="58"/>
    </location>
</feature>
<organism evidence="3 4">
    <name type="scientific">Brevibacterium aurantiacum</name>
    <dbReference type="NCBI Taxonomy" id="273384"/>
    <lineage>
        <taxon>Bacteria</taxon>
        <taxon>Bacillati</taxon>
        <taxon>Actinomycetota</taxon>
        <taxon>Actinomycetes</taxon>
        <taxon>Micrococcales</taxon>
        <taxon>Brevibacteriaceae</taxon>
        <taxon>Brevibacterium</taxon>
    </lineage>
</organism>
<evidence type="ECO:0000313" key="3">
    <source>
        <dbReference type="EMBL" id="PCC49409.1"/>
    </source>
</evidence>
<dbReference type="Proteomes" id="UP000217720">
    <property type="component" value="Unassembled WGS sequence"/>
</dbReference>
<name>A0A2A3ZCW3_BREAU</name>
<comment type="caution">
    <text evidence="3">The sequence shown here is derived from an EMBL/GenBank/DDBJ whole genome shotgun (WGS) entry which is preliminary data.</text>
</comment>
<gene>
    <name evidence="3" type="ORF">CIK62_13495</name>
</gene>
<protein>
    <submittedName>
        <fullName evidence="3">Uncharacterized protein</fullName>
    </submittedName>
</protein>
<evidence type="ECO:0000256" key="2">
    <source>
        <dbReference type="SAM" id="MobiDB-lite"/>
    </source>
</evidence>
<feature type="region of interest" description="Disordered" evidence="2">
    <location>
        <begin position="240"/>
        <end position="286"/>
    </location>
</feature>
<feature type="compositionally biased region" description="Polar residues" evidence="2">
    <location>
        <begin position="276"/>
        <end position="286"/>
    </location>
</feature>
<evidence type="ECO:0000256" key="1">
    <source>
        <dbReference type="SAM" id="Coils"/>
    </source>
</evidence>